<dbReference type="Pfam" id="PF04389">
    <property type="entry name" value="Peptidase_M28"/>
    <property type="match status" value="1"/>
</dbReference>
<evidence type="ECO:0000256" key="1">
    <source>
        <dbReference type="SAM" id="SignalP"/>
    </source>
</evidence>
<feature type="signal peptide" evidence="1">
    <location>
        <begin position="1"/>
        <end position="23"/>
    </location>
</feature>
<dbReference type="PROSITE" id="PS51257">
    <property type="entry name" value="PROKAR_LIPOPROTEIN"/>
    <property type="match status" value="1"/>
</dbReference>
<dbReference type="PANTHER" id="PTHR12147:SF26">
    <property type="entry name" value="PEPTIDASE M28 DOMAIN-CONTAINING PROTEIN"/>
    <property type="match status" value="1"/>
</dbReference>
<keyword evidence="1" id="KW-0732">Signal</keyword>
<evidence type="ECO:0000313" key="3">
    <source>
        <dbReference type="EMBL" id="MCA1856957.1"/>
    </source>
</evidence>
<reference evidence="3 4" key="1">
    <citation type="submission" date="2021-07" db="EMBL/GenBank/DDBJ databases">
        <title>Characterization of Violacein-producing bacteria and related species.</title>
        <authorList>
            <person name="Wilson H.S."/>
            <person name="De Leon M.E."/>
        </authorList>
    </citation>
    <scope>NUCLEOTIDE SEQUENCE [LARGE SCALE GENOMIC DNA]</scope>
    <source>
        <strain evidence="3 4">HSC-2F05</strain>
    </source>
</reference>
<evidence type="ECO:0000313" key="4">
    <source>
        <dbReference type="Proteomes" id="UP001198602"/>
    </source>
</evidence>
<dbReference type="SUPFAM" id="SSF53187">
    <property type="entry name" value="Zn-dependent exopeptidases"/>
    <property type="match status" value="1"/>
</dbReference>
<dbReference type="EMBL" id="JAHYBX010000005">
    <property type="protein sequence ID" value="MCA1856957.1"/>
    <property type="molecule type" value="Genomic_DNA"/>
</dbReference>
<feature type="domain" description="Peptidase M28" evidence="2">
    <location>
        <begin position="252"/>
        <end position="456"/>
    </location>
</feature>
<feature type="chain" id="PRO_5046426644" evidence="1">
    <location>
        <begin position="24"/>
        <end position="490"/>
    </location>
</feature>
<dbReference type="InterPro" id="IPR007484">
    <property type="entry name" value="Peptidase_M28"/>
</dbReference>
<dbReference type="PANTHER" id="PTHR12147">
    <property type="entry name" value="METALLOPEPTIDASE M28 FAMILY MEMBER"/>
    <property type="match status" value="1"/>
</dbReference>
<accession>A0ABS7YD87</accession>
<proteinExistence type="predicted"/>
<keyword evidence="4" id="KW-1185">Reference proteome</keyword>
<gene>
    <name evidence="3" type="ORF">LE190_13625</name>
</gene>
<comment type="caution">
    <text evidence="3">The sequence shown here is derived from an EMBL/GenBank/DDBJ whole genome shotgun (WGS) entry which is preliminary data.</text>
</comment>
<dbReference type="Gene3D" id="3.40.630.10">
    <property type="entry name" value="Zn peptidases"/>
    <property type="match status" value="2"/>
</dbReference>
<name>A0ABS7YD87_9BURK</name>
<evidence type="ECO:0000259" key="2">
    <source>
        <dbReference type="Pfam" id="PF04389"/>
    </source>
</evidence>
<dbReference type="Proteomes" id="UP001198602">
    <property type="component" value="Unassembled WGS sequence"/>
</dbReference>
<protein>
    <submittedName>
        <fullName evidence="3">M28 family peptidase</fullName>
    </submittedName>
</protein>
<dbReference type="RefSeq" id="WP_225239211.1">
    <property type="nucleotide sequence ID" value="NZ_JAHYBX010000005.1"/>
</dbReference>
<organism evidence="3 4">
    <name type="scientific">Massilia hydrophila</name>
    <dbReference type="NCBI Taxonomy" id="3044279"/>
    <lineage>
        <taxon>Bacteria</taxon>
        <taxon>Pseudomonadati</taxon>
        <taxon>Pseudomonadota</taxon>
        <taxon>Betaproteobacteria</taxon>
        <taxon>Burkholderiales</taxon>
        <taxon>Oxalobacteraceae</taxon>
        <taxon>Telluria group</taxon>
        <taxon>Massilia</taxon>
    </lineage>
</organism>
<sequence>MRLHLSALVLALAAAGCAQLPTAATSAATAPAAAGAYLSSIAPDVLRAHVKYLASDELEGRGTPSRGQDLATDYIAAQFRKAGLEPAGDDGYFQTAHWQYAERKPEDVSLSVSAGGNTVTVPAGGATGSFLDAVSLASTPAVYMGWKEALENSEAANGKVLVVPAAPVPGAVRQLQEKLRSKPALVIMIDREKRNGAGTGGWLVNPEQPAVKGAPRVLVLHAADAAAALEKGGASVTARVAAVALRPVKLRNVVGVLRGSDPSLKNSYVLMTAHHDHVGIRNGEVYNGANDDASGVASVIGAAGALAARKERPRRSIVFMTLWGEELGMLGSKYYARHPVFPLKDTVAMINLEQTGRTDDSEGRQLDSVAMTGFDFSTVGEMLKKSAEQTGIRLWKHASFSDQFFGRADNQSLADAGVPAHTLSVAYGFSDYHGKDDTWDKLDYDNMARVTRMLAQGVYDIADNPVRPAWTDAPKAAGYAAKGRALLATP</sequence>
<dbReference type="InterPro" id="IPR045175">
    <property type="entry name" value="M28_fam"/>
</dbReference>